<proteinExistence type="predicted"/>
<dbReference type="PANTHER" id="PTHR32123:SF13">
    <property type="entry name" value="BICAUDAL D-RELATED PROTEIN HOMOLOG"/>
    <property type="match status" value="1"/>
</dbReference>
<evidence type="ECO:0000256" key="2">
    <source>
        <dbReference type="SAM" id="Coils"/>
    </source>
</evidence>
<evidence type="ECO:0000313" key="5">
    <source>
        <dbReference type="EMBL" id="JAG27408.1"/>
    </source>
</evidence>
<dbReference type="EMBL" id="GDHC01021546">
    <property type="protein sequence ID" value="JAP97082.1"/>
    <property type="molecule type" value="Transcribed_RNA"/>
</dbReference>
<evidence type="ECO:0000313" key="6">
    <source>
        <dbReference type="EMBL" id="JAG27409.1"/>
    </source>
</evidence>
<accession>A0A0A9Y2X5</accession>
<evidence type="ECO:0000256" key="1">
    <source>
        <dbReference type="ARBA" id="ARBA00023054"/>
    </source>
</evidence>
<dbReference type="PANTHER" id="PTHR32123">
    <property type="entry name" value="BICD FAMILY-LIKE CARGO ADAPTER"/>
    <property type="match status" value="1"/>
</dbReference>
<feature type="compositionally biased region" description="Polar residues" evidence="3">
    <location>
        <begin position="506"/>
        <end position="516"/>
    </location>
</feature>
<gene>
    <name evidence="8" type="primary">CG17365_0</name>
    <name evidence="4" type="ORF">CM83_73769</name>
    <name evidence="5" type="ORF">CM83_73771</name>
    <name evidence="6" type="ORF">CM83_73773</name>
    <name evidence="8" type="ORF">g.81522</name>
</gene>
<protein>
    <submittedName>
        <fullName evidence="8">Bicaudal D-related</fullName>
    </submittedName>
</protein>
<reference evidence="7" key="3">
    <citation type="submission" date="2014-09" db="EMBL/GenBank/DDBJ databases">
        <authorList>
            <person name="Magalhaes I.L.F."/>
            <person name="Oliveira U."/>
            <person name="Santos F.R."/>
            <person name="Vidigal T.H.D.A."/>
            <person name="Brescovit A.D."/>
            <person name="Santos A.J."/>
        </authorList>
    </citation>
    <scope>NUCLEOTIDE SEQUENCE</scope>
</reference>
<evidence type="ECO:0000256" key="3">
    <source>
        <dbReference type="SAM" id="MobiDB-lite"/>
    </source>
</evidence>
<dbReference type="EMBL" id="GBHO01016196">
    <property type="protein sequence ID" value="JAG27408.1"/>
    <property type="molecule type" value="Transcribed_RNA"/>
</dbReference>
<dbReference type="EMBL" id="GBHO01016195">
    <property type="protein sequence ID" value="JAG27409.1"/>
    <property type="molecule type" value="Transcribed_RNA"/>
</dbReference>
<evidence type="ECO:0000313" key="7">
    <source>
        <dbReference type="EMBL" id="JAG50534.1"/>
    </source>
</evidence>
<dbReference type="EMBL" id="GBRD01015292">
    <property type="protein sequence ID" value="JAG50534.1"/>
    <property type="molecule type" value="Transcribed_RNA"/>
</dbReference>
<feature type="coiled-coil region" evidence="2">
    <location>
        <begin position="361"/>
        <end position="416"/>
    </location>
</feature>
<name>A0A0A9Y2X5_LYGHE</name>
<evidence type="ECO:0000313" key="4">
    <source>
        <dbReference type="EMBL" id="JAG27407.1"/>
    </source>
</evidence>
<reference evidence="4" key="1">
    <citation type="journal article" date="2014" name="PLoS ONE">
        <title>Transcriptome-Based Identification of ABC Transporters in the Western Tarnished Plant Bug Lygus hesperus.</title>
        <authorList>
            <person name="Hull J.J."/>
            <person name="Chaney K."/>
            <person name="Geib S.M."/>
            <person name="Fabrick J.A."/>
            <person name="Brent C.S."/>
            <person name="Walsh D."/>
            <person name="Lavine L.C."/>
        </authorList>
    </citation>
    <scope>NUCLEOTIDE SEQUENCE</scope>
</reference>
<dbReference type="AlphaFoldDB" id="A0A0A9Y2X5"/>
<evidence type="ECO:0000313" key="8">
    <source>
        <dbReference type="EMBL" id="JAP97082.1"/>
    </source>
</evidence>
<feature type="region of interest" description="Disordered" evidence="3">
    <location>
        <begin position="496"/>
        <end position="533"/>
    </location>
</feature>
<dbReference type="EMBL" id="GBHO01016197">
    <property type="protein sequence ID" value="JAG27407.1"/>
    <property type="molecule type" value="Transcribed_RNA"/>
</dbReference>
<feature type="coiled-coil region" evidence="2">
    <location>
        <begin position="47"/>
        <end position="237"/>
    </location>
</feature>
<reference evidence="4" key="2">
    <citation type="submission" date="2014-07" db="EMBL/GenBank/DDBJ databases">
        <authorList>
            <person name="Hull J."/>
        </authorList>
    </citation>
    <scope>NUCLEOTIDE SEQUENCE</scope>
</reference>
<organism evidence="4">
    <name type="scientific">Lygus hesperus</name>
    <name type="common">Western plant bug</name>
    <dbReference type="NCBI Taxonomy" id="30085"/>
    <lineage>
        <taxon>Eukaryota</taxon>
        <taxon>Metazoa</taxon>
        <taxon>Ecdysozoa</taxon>
        <taxon>Arthropoda</taxon>
        <taxon>Hexapoda</taxon>
        <taxon>Insecta</taxon>
        <taxon>Pterygota</taxon>
        <taxon>Neoptera</taxon>
        <taxon>Paraneoptera</taxon>
        <taxon>Hemiptera</taxon>
        <taxon>Heteroptera</taxon>
        <taxon>Panheteroptera</taxon>
        <taxon>Cimicomorpha</taxon>
        <taxon>Miridae</taxon>
        <taxon>Mirini</taxon>
        <taxon>Lygus</taxon>
    </lineage>
</organism>
<sequence length="533" mass="61357">MTREKMKPKYDLDDYILDVESRSLEPSADPEDVYAQLQQKDKDLILAAELGKALLEKNEELSRANERLAEDYSHKLEVIEQDRHLLRRKLATTQAECETRLLELQADVRELQRALGEKDSSMRQSEKDKNALILELTEQNQRLTAQIKESNKMEEQLRIQLQSLKEQAYTRRSSMQDHQSSLDVLRDEILMMSELKTELEKRVQSMTQQRDSLSSALDEATDRIMFLERQLREQQMQMRVSHSELEELKSANGSLGERLQALGGVISGQRSLHSEMECDDSILPTGDEYHQMKVEIVNVYDRVRAVCHSLKQRAQQPAESVRPDITIHEVKVGLLTAIIQELCDLVSDLSGDSYSTSSVSVTDLEIELHRAQETLDKMSKEMEAKTEELKRRGDTIMELTAKLSVRETELECVKEERDQAKIDLKEGGSKEELIRKAWEVRDSAVARKNATQVELARTRIDVMQANSQLMEAIQQKIELSQQLEQWQMDMQALIDEQMRKKLANPEQPSSGSNSPASVEKKRTSRRLFGIFQR</sequence>
<keyword evidence="1 2" id="KW-0175">Coiled coil</keyword>
<reference evidence="8" key="4">
    <citation type="journal article" date="2016" name="Gigascience">
        <title>De novo construction of an expanded transcriptome assembly for the western tarnished plant bug, Lygus hesperus.</title>
        <authorList>
            <person name="Tassone E.E."/>
            <person name="Geib S.M."/>
            <person name="Hall B."/>
            <person name="Fabrick J.A."/>
            <person name="Brent C.S."/>
            <person name="Hull J.J."/>
        </authorList>
    </citation>
    <scope>NUCLEOTIDE SEQUENCE</scope>
</reference>
<dbReference type="InterPro" id="IPR051149">
    <property type="entry name" value="Spindly/BICDR_Dynein_Adapter"/>
</dbReference>
<feature type="coiled-coil region" evidence="2">
    <location>
        <begin position="462"/>
        <end position="496"/>
    </location>
</feature>